<protein>
    <submittedName>
        <fullName evidence="1">Uncharacterized protein</fullName>
    </submittedName>
</protein>
<keyword evidence="2" id="KW-1185">Reference proteome</keyword>
<name>A0A448WRH6_9PLAT</name>
<dbReference type="Proteomes" id="UP000784294">
    <property type="component" value="Unassembled WGS sequence"/>
</dbReference>
<sequence>MVINSRIRGFFKLTFFPLALKQKSGRFAGCHARSEVCRLHHKPKSCPPNQLCSYPDECRNSSVPMALPKVCIYLADLDNRLKYLMAVHQDHSDRDGGNNSKRGGFPLNSFEHCHKAVFDCFLPTASSISKLEHYSIRNDNTSCDLVNQERSWPTWRETINSAKASKKNLGSLKFTK</sequence>
<organism evidence="1 2">
    <name type="scientific">Protopolystoma xenopodis</name>
    <dbReference type="NCBI Taxonomy" id="117903"/>
    <lineage>
        <taxon>Eukaryota</taxon>
        <taxon>Metazoa</taxon>
        <taxon>Spiralia</taxon>
        <taxon>Lophotrochozoa</taxon>
        <taxon>Platyhelminthes</taxon>
        <taxon>Monogenea</taxon>
        <taxon>Polyopisthocotylea</taxon>
        <taxon>Polystomatidea</taxon>
        <taxon>Polystomatidae</taxon>
        <taxon>Protopolystoma</taxon>
    </lineage>
</organism>
<dbReference type="EMBL" id="CAAALY010036871">
    <property type="protein sequence ID" value="VEL18405.1"/>
    <property type="molecule type" value="Genomic_DNA"/>
</dbReference>
<comment type="caution">
    <text evidence="1">The sequence shown here is derived from an EMBL/GenBank/DDBJ whole genome shotgun (WGS) entry which is preliminary data.</text>
</comment>
<gene>
    <name evidence="1" type="ORF">PXEA_LOCUS11845</name>
</gene>
<proteinExistence type="predicted"/>
<dbReference type="AlphaFoldDB" id="A0A448WRH6"/>
<accession>A0A448WRH6</accession>
<reference evidence="1" key="1">
    <citation type="submission" date="2018-11" db="EMBL/GenBank/DDBJ databases">
        <authorList>
            <consortium name="Pathogen Informatics"/>
        </authorList>
    </citation>
    <scope>NUCLEOTIDE SEQUENCE</scope>
</reference>
<evidence type="ECO:0000313" key="2">
    <source>
        <dbReference type="Proteomes" id="UP000784294"/>
    </source>
</evidence>
<evidence type="ECO:0000313" key="1">
    <source>
        <dbReference type="EMBL" id="VEL18405.1"/>
    </source>
</evidence>